<evidence type="ECO:0000313" key="2">
    <source>
        <dbReference type="EMBL" id="KAB4473674.1"/>
    </source>
</evidence>
<dbReference type="EMBL" id="CP083681">
    <property type="protein sequence ID" value="UYU70425.1"/>
    <property type="molecule type" value="Genomic_DNA"/>
</dbReference>
<sequence length="440" mass="52684">MKRLIYMLLLFVVLGHTVFAQEQKAEPLEVRLLDGFFPLGADWYRAQKDAWQVELKKDKRNEKAWENYWVACNAEYQEAKLVWWKDSLQVQRLRREQHGIVKKMKKWIPDTRTYYRHLLDLETDEGKREVIQQKILSIKRTSERDYISDLTYYHHKKDMDKIKELAREWYDSGLFSHAFLFYFYNECSGLKKDAILVSDLNLGTYYRYLLQYGIGLFTDVKVVDVADLRNPTQESQLWQEVGIDVQTLPDAKTVRCPGLWYFAEKEKRPVYYTHFFYRRDLLEEMKDSLYSEGLVFRYSSKPYNNLAATRKNFEQNYLLDYLRHPLIEDQSHFSSGIHILGNYIIAFSPLLRFYQMSGDKNQYIRLKSLLQSILDYSTTPRRIANVEMNKYVKLMDAIFAYIDEMRKKGGPFKQGKDMRKEYQKLIDGVDYDAIQFFDIH</sequence>
<dbReference type="EMBL" id="QROV01000001">
    <property type="protein sequence ID" value="RHL64233.1"/>
    <property type="molecule type" value="Genomic_DNA"/>
</dbReference>
<evidence type="ECO:0000313" key="5">
    <source>
        <dbReference type="EMBL" id="UYU70425.1"/>
    </source>
</evidence>
<dbReference type="AlphaFoldDB" id="A0A139KR45"/>
<reference evidence="5" key="3">
    <citation type="submission" date="2021-06" db="EMBL/GenBank/DDBJ databases">
        <title>Interrogation of the integrated mobile genetic elements in gut-associated Bacteroides with a consensus prediction approach.</title>
        <authorList>
            <person name="Campbell D.E."/>
            <person name="Leigh J.R."/>
            <person name="Kim T."/>
            <person name="England W."/>
            <person name="Whitaker R.J."/>
            <person name="Degnan P.H."/>
        </authorList>
    </citation>
    <scope>NUCLEOTIDE SEQUENCE</scope>
    <source>
        <strain evidence="5">VPI-BTDOT2</strain>
    </source>
</reference>
<dbReference type="EMBL" id="WCRS01000007">
    <property type="protein sequence ID" value="KAB4473674.1"/>
    <property type="molecule type" value="Genomic_DNA"/>
</dbReference>
<evidence type="ECO:0000313" key="6">
    <source>
        <dbReference type="Proteomes" id="UP000283616"/>
    </source>
</evidence>
<reference evidence="2 7" key="2">
    <citation type="journal article" date="2019" name="Nat. Med.">
        <title>A library of human gut bacterial isolates paired with longitudinal multiomics data enables mechanistic microbiome research.</title>
        <authorList>
            <person name="Poyet M."/>
            <person name="Groussin M."/>
            <person name="Gibbons S.M."/>
            <person name="Avila-Pacheco J."/>
            <person name="Jiang X."/>
            <person name="Kearney S.M."/>
            <person name="Perrotta A.R."/>
            <person name="Berdy B."/>
            <person name="Zhao S."/>
            <person name="Lieberman T.D."/>
            <person name="Swanson P.K."/>
            <person name="Smith M."/>
            <person name="Roesemann S."/>
            <person name="Alexander J.E."/>
            <person name="Rich S.A."/>
            <person name="Livny J."/>
            <person name="Vlamakis H."/>
            <person name="Clish C."/>
            <person name="Bullock K."/>
            <person name="Deik A."/>
            <person name="Scott J."/>
            <person name="Pierce K.A."/>
            <person name="Xavier R.J."/>
            <person name="Alm E.J."/>
        </authorList>
    </citation>
    <scope>NUCLEOTIDE SEQUENCE [LARGE SCALE GENOMIC DNA]</scope>
    <source>
        <strain evidence="2 7">BIOML-A156</strain>
    </source>
</reference>
<dbReference type="Proteomes" id="UP000488521">
    <property type="component" value="Unassembled WGS sequence"/>
</dbReference>
<dbReference type="Proteomes" id="UP001200544">
    <property type="component" value="Unassembled WGS sequence"/>
</dbReference>
<dbReference type="EMBL" id="JAHYQA010000018">
    <property type="protein sequence ID" value="MCE9239976.1"/>
    <property type="molecule type" value="Genomic_DNA"/>
</dbReference>
<evidence type="ECO:0000256" key="1">
    <source>
        <dbReference type="SAM" id="SignalP"/>
    </source>
</evidence>
<dbReference type="RefSeq" id="WP_072067146.1">
    <property type="nucleotide sequence ID" value="NZ_CAXSTA010000007.1"/>
</dbReference>
<organism evidence="4 6">
    <name type="scientific">Bacteroides thetaiotaomicron</name>
    <dbReference type="NCBI Taxonomy" id="818"/>
    <lineage>
        <taxon>Bacteria</taxon>
        <taxon>Pseudomonadati</taxon>
        <taxon>Bacteroidota</taxon>
        <taxon>Bacteroidia</taxon>
        <taxon>Bacteroidales</taxon>
        <taxon>Bacteroidaceae</taxon>
        <taxon>Bacteroides</taxon>
    </lineage>
</organism>
<keyword evidence="1" id="KW-0732">Signal</keyword>
<gene>
    <name evidence="4" type="ORF">DW011_00070</name>
    <name evidence="2" type="ORF">GAN59_12555</name>
    <name evidence="3" type="ORF">K0H07_22830</name>
    <name evidence="5" type="ORF">KQP59_19410</name>
</gene>
<evidence type="ECO:0000313" key="7">
    <source>
        <dbReference type="Proteomes" id="UP000488521"/>
    </source>
</evidence>
<evidence type="ECO:0000313" key="3">
    <source>
        <dbReference type="EMBL" id="MCE9239976.1"/>
    </source>
</evidence>
<evidence type="ECO:0000313" key="4">
    <source>
        <dbReference type="EMBL" id="RHL64233.1"/>
    </source>
</evidence>
<reference evidence="4 6" key="1">
    <citation type="submission" date="2018-08" db="EMBL/GenBank/DDBJ databases">
        <title>A genome reference for cultivated species of the human gut microbiota.</title>
        <authorList>
            <person name="Zou Y."/>
            <person name="Xue W."/>
            <person name="Luo G."/>
        </authorList>
    </citation>
    <scope>NUCLEOTIDE SEQUENCE [LARGE SCALE GENOMIC DNA]</scope>
    <source>
        <strain evidence="4 6">AF37-12</strain>
    </source>
</reference>
<name>A0A139KR45_BACT4</name>
<dbReference type="Proteomes" id="UP001156216">
    <property type="component" value="Chromosome"/>
</dbReference>
<feature type="signal peptide" evidence="1">
    <location>
        <begin position="1"/>
        <end position="20"/>
    </location>
</feature>
<accession>A0A139KR45</accession>
<feature type="chain" id="PRO_5042681792" evidence="1">
    <location>
        <begin position="21"/>
        <end position="440"/>
    </location>
</feature>
<dbReference type="Proteomes" id="UP000283616">
    <property type="component" value="Unassembled WGS sequence"/>
</dbReference>
<reference evidence="3" key="4">
    <citation type="submission" date="2021-07" db="EMBL/GenBank/DDBJ databases">
        <title>Comparative genomics of Bacteroides fragilis group isolates reveals species-dependent resistance mechanisms and validates clinical tools for resistance prediction.</title>
        <authorList>
            <person name="Wallace M.J."/>
            <person name="Jean S."/>
            <person name="Wallace M.A."/>
            <person name="Carey-Ann B.D."/>
            <person name="Dantas G."/>
        </authorList>
    </citation>
    <scope>NUCLEOTIDE SEQUENCE</scope>
    <source>
        <strain evidence="3">BJH_160</strain>
    </source>
</reference>
<proteinExistence type="predicted"/>
<protein>
    <submittedName>
        <fullName evidence="4">Uncharacterized protein</fullName>
    </submittedName>
</protein>